<dbReference type="Proteomes" id="UP001337723">
    <property type="component" value="Chromosome"/>
</dbReference>
<organism evidence="2 3">
    <name type="scientific">Roseicyclus marinus</name>
    <dbReference type="NCBI Taxonomy" id="2161673"/>
    <lineage>
        <taxon>Bacteria</taxon>
        <taxon>Pseudomonadati</taxon>
        <taxon>Pseudomonadota</taxon>
        <taxon>Alphaproteobacteria</taxon>
        <taxon>Rhodobacterales</taxon>
        <taxon>Roseobacteraceae</taxon>
        <taxon>Roseicyclus</taxon>
    </lineage>
</organism>
<keyword evidence="3" id="KW-1185">Reference proteome</keyword>
<dbReference type="CDD" id="cd06532">
    <property type="entry name" value="Glyco_transf_25"/>
    <property type="match status" value="1"/>
</dbReference>
<gene>
    <name evidence="2" type="ORF">MACH21_19660</name>
</gene>
<evidence type="ECO:0000313" key="3">
    <source>
        <dbReference type="Proteomes" id="UP001337723"/>
    </source>
</evidence>
<protein>
    <recommendedName>
        <fullName evidence="1">Glycosyl transferase family 25 domain-containing protein</fullName>
    </recommendedName>
</protein>
<feature type="domain" description="Glycosyl transferase family 25" evidence="1">
    <location>
        <begin position="3"/>
        <end position="168"/>
    </location>
</feature>
<accession>A0AA48H3D3</accession>
<dbReference type="Pfam" id="PF01755">
    <property type="entry name" value="Glyco_transf_25"/>
    <property type="match status" value="1"/>
</dbReference>
<dbReference type="InterPro" id="IPR002654">
    <property type="entry name" value="Glyco_trans_25"/>
</dbReference>
<dbReference type="EMBL" id="AP027266">
    <property type="protein sequence ID" value="BDW85789.1"/>
    <property type="molecule type" value="Genomic_DNA"/>
</dbReference>
<dbReference type="KEGG" id="rmai:MACH21_19660"/>
<reference evidence="2 3" key="1">
    <citation type="submission" date="2023-01" db="EMBL/GenBank/DDBJ databases">
        <title>Complete genome sequence of Roseicyclus marinus strain Dej080120_10.</title>
        <authorList>
            <person name="Ueki S."/>
            <person name="Maruyama F."/>
        </authorList>
    </citation>
    <scope>NUCLEOTIDE SEQUENCE [LARGE SCALE GENOMIC DNA]</scope>
    <source>
        <strain evidence="2 3">Dej080120_10</strain>
    </source>
</reference>
<sequence>MRALIINMASATERMGFMEAQMAALGLPWERIEAVTPETLVPPEQDPVWHRWQRPMRVTEMALCASHRVAWERVVALGAPCLVLEDDAVLAASLPGFLEAVVGLAGVEHISLEARGRKKLMGRRLHDRAPIRRLYQDRTGSAAYVVWPAGAAKLLAHARRAGAPSDALISSTYGMASWQADPALSVQLDHCEVYGVPQAIPTTSLIDVVKKPPLAARSAGERFGYRARRVMAQLRMGWRQIRFARVAERRAVRVAEVWVEVRGVEGAPRG</sequence>
<evidence type="ECO:0000313" key="2">
    <source>
        <dbReference type="EMBL" id="BDW85789.1"/>
    </source>
</evidence>
<dbReference type="AlphaFoldDB" id="A0AA48H3D3"/>
<name>A0AA48H3D3_9RHOB</name>
<evidence type="ECO:0000259" key="1">
    <source>
        <dbReference type="Pfam" id="PF01755"/>
    </source>
</evidence>
<proteinExistence type="predicted"/>